<gene>
    <name evidence="2" type="ORF">K504DRAFT_94009</name>
</gene>
<feature type="transmembrane region" description="Helical" evidence="1">
    <location>
        <begin position="48"/>
        <end position="71"/>
    </location>
</feature>
<proteinExistence type="predicted"/>
<name>A0A6G1JYE8_9PLEO</name>
<keyword evidence="1" id="KW-0812">Transmembrane</keyword>
<dbReference type="EMBL" id="MU005778">
    <property type="protein sequence ID" value="KAF2705636.1"/>
    <property type="molecule type" value="Genomic_DNA"/>
</dbReference>
<dbReference type="AlphaFoldDB" id="A0A6G1JYE8"/>
<protein>
    <submittedName>
        <fullName evidence="2">Uncharacterized protein</fullName>
    </submittedName>
</protein>
<reference evidence="2" key="1">
    <citation type="journal article" date="2020" name="Stud. Mycol.">
        <title>101 Dothideomycetes genomes: a test case for predicting lifestyles and emergence of pathogens.</title>
        <authorList>
            <person name="Haridas S."/>
            <person name="Albert R."/>
            <person name="Binder M."/>
            <person name="Bloem J."/>
            <person name="Labutti K."/>
            <person name="Salamov A."/>
            <person name="Andreopoulos B."/>
            <person name="Baker S."/>
            <person name="Barry K."/>
            <person name="Bills G."/>
            <person name="Bluhm B."/>
            <person name="Cannon C."/>
            <person name="Castanera R."/>
            <person name="Culley D."/>
            <person name="Daum C."/>
            <person name="Ezra D."/>
            <person name="Gonzalez J."/>
            <person name="Henrissat B."/>
            <person name="Kuo A."/>
            <person name="Liang C."/>
            <person name="Lipzen A."/>
            <person name="Lutzoni F."/>
            <person name="Magnuson J."/>
            <person name="Mondo S."/>
            <person name="Nolan M."/>
            <person name="Ohm R."/>
            <person name="Pangilinan J."/>
            <person name="Park H.-J."/>
            <person name="Ramirez L."/>
            <person name="Alfaro M."/>
            <person name="Sun H."/>
            <person name="Tritt A."/>
            <person name="Yoshinaga Y."/>
            <person name="Zwiers L.-H."/>
            <person name="Turgeon B."/>
            <person name="Goodwin S."/>
            <person name="Spatafora J."/>
            <person name="Crous P."/>
            <person name="Grigoriev I."/>
        </authorList>
    </citation>
    <scope>NUCLEOTIDE SEQUENCE</scope>
    <source>
        <strain evidence="2">CBS 279.74</strain>
    </source>
</reference>
<evidence type="ECO:0000313" key="3">
    <source>
        <dbReference type="Proteomes" id="UP000799428"/>
    </source>
</evidence>
<sequence>MYIYWVALLGTLVSSIYGVLGPLVPWYHGTVVPYPASRQVDLLTYSPFSQPHLCLFLFLFLFLFFCLAWFFLRGFSRVIVCCVEFALLLLLPPPLTYTHSYTCFLTSDEGGPKEEGEYGVRGNYGVRMGYLRGYIHTYIRTCAETCPNEGGNFLFWVRRVRYGWLAFFPAMRF</sequence>
<keyword evidence="1" id="KW-0472">Membrane</keyword>
<feature type="transmembrane region" description="Helical" evidence="1">
    <location>
        <begin position="7"/>
        <end position="28"/>
    </location>
</feature>
<accession>A0A6G1JYE8</accession>
<keyword evidence="3" id="KW-1185">Reference proteome</keyword>
<organism evidence="2 3">
    <name type="scientific">Pleomassaria siparia CBS 279.74</name>
    <dbReference type="NCBI Taxonomy" id="1314801"/>
    <lineage>
        <taxon>Eukaryota</taxon>
        <taxon>Fungi</taxon>
        <taxon>Dikarya</taxon>
        <taxon>Ascomycota</taxon>
        <taxon>Pezizomycotina</taxon>
        <taxon>Dothideomycetes</taxon>
        <taxon>Pleosporomycetidae</taxon>
        <taxon>Pleosporales</taxon>
        <taxon>Pleomassariaceae</taxon>
        <taxon>Pleomassaria</taxon>
    </lineage>
</organism>
<evidence type="ECO:0000313" key="2">
    <source>
        <dbReference type="EMBL" id="KAF2705636.1"/>
    </source>
</evidence>
<keyword evidence="1" id="KW-1133">Transmembrane helix</keyword>
<evidence type="ECO:0000256" key="1">
    <source>
        <dbReference type="SAM" id="Phobius"/>
    </source>
</evidence>
<dbReference type="Proteomes" id="UP000799428">
    <property type="component" value="Unassembled WGS sequence"/>
</dbReference>